<feature type="compositionally biased region" description="Basic and acidic residues" evidence="9">
    <location>
        <begin position="1168"/>
        <end position="1180"/>
    </location>
</feature>
<dbReference type="GO" id="GO:0004674">
    <property type="term" value="F:protein serine/threonine kinase activity"/>
    <property type="evidence" value="ECO:0007669"/>
    <property type="project" value="UniProtKB-KW"/>
</dbReference>
<dbReference type="InterPro" id="IPR000719">
    <property type="entry name" value="Prot_kinase_dom"/>
</dbReference>
<reference evidence="11" key="1">
    <citation type="submission" date="2021-02" db="EMBL/GenBank/DDBJ databases">
        <authorList>
            <person name="Dougan E. K."/>
            <person name="Rhodes N."/>
            <person name="Thang M."/>
            <person name="Chan C."/>
        </authorList>
    </citation>
    <scope>NUCLEOTIDE SEQUENCE</scope>
</reference>
<keyword evidence="4" id="KW-0547">Nucleotide-binding</keyword>
<protein>
    <recommendedName>
        <fullName evidence="1">non-specific serine/threonine protein kinase</fullName>
        <ecNumber evidence="1">2.7.11.1</ecNumber>
    </recommendedName>
</protein>
<sequence length="1506" mass="161239">MAEKQRQMCLEEIALLQKVRHECVAQLVDLVWTSKDMLSYWIVLKFYPGGDVQNEIDDCRENDLELPLGKAKNWVTQLCMALKHVHSLRIVHRDVKGSNMFITGARNIVLGDFGVSKQLTESQQKAMTSVGSPMYMAPEWWDGRGGTAASDMWSVGVVLYELLALRRPFEAQNVLSLVHKITTEEPAALDEDTDQQLATLAMRLLQKRPESRPSATDALGFPGLEDVEKILGIYRGALEKKSDKQQRKKAREEDAAAGKKPRRPSRSSSSELDSSGSTGLAGLRGVNLADIARRQAVTPVPAVAEGPMESDDEEEDEDEKDSSLGSGSSEEGLSDSGDDLAQEIERQAETLGNVPCLRSDRCLDWNLEQRAMEKRVSVAIHGLSGRCLQLEVKQEDTIGRVKQLLGAAWQVTALCLQLSLDSHLLDDVETLCSVASSGQLVDLAAVYLPERLYESLESGKLLVKRAALVALPAVASPGDRRAIRAALNALEIPVPELHLAAIDALVTLGRGRPHIIAEIAALVTDAGTALVKCHALSKLGDVAERGDGHAFDAVLAGLSSPDDDVRRKALDCALPALVDPGDPSAISKLATLLRHRDRHVRETAVEALAVATASSAEGRKSAVYACASLLDSNDWVARQFALKAMASVADVGDDDAAAIAISCLQDADRDIRCQSIEILPKIVPKGDVQALLSMAACLDDDDADVQAAAVRYFPHLAEPGCGVVLDAMIGRLASSEGRVRHSATRLLPCLAQQGDAASIGALLARLRDVEVPIRVSAVQSIAAIMQSPSDLQTLRVLVGSLEDEHRAVRWAVMNALLGMDAVLDGKAVHTLRERLDDGCFDDAWPQILVTQLAPSDVQEQVLPSTGSIPDHEGVAASAANTDFKFKPVERADLRPEGAADTLSYSQTVGTMTQTGTQGEHMLLTDSLRSLQCTQGGAVSEVTCFAAAAGPASCVRDEKVGEATALPEDTCRQAGKKQEQVGEVTSFPSSQPSGLKAQAVEEATCFPSPPAISIASKDVGSKTGNEVQSERLPAGSRQMAPDASSGSESWTGACPLHASSDLEGNAGLGQPSPADGVEQSFCSQVPSRSPEQSETDEESSEEEDEEEDEEQATQDEEEEDPQHDDGMEEAEEDEEENAEEDTEEDEAIEEAIVVAESATSPAGVEEDPLAAREGPETDLKVQEVMCGSRPTFSTAPPLQVEDDSDTPGANAQGKSARVTFGYQAAGRVGWEAGHERTLPRPGSQESRCYTSFTRTGSGARSEGGRSTPETTGSDWIRRTTLAAMSGALRTASSSSSLQRADTPEPALSTFSVPPREPRFPSGRAKVVSATVYSYPFAKRPNNDLHMARSTESSGNASPKISEQTSATLAGAARPEKRFATVTGSPERAAVKMDYATRARSVGVETFSTVERPESMGRSVTGRPSRQPVAGAGKLTSCGGQSWRTGFNASAKRRLVDWLTFPALVYCLQEKLRLHALCVQPPSLLTDRAGMLAAVRASGRHDLKAQQR</sequence>
<evidence type="ECO:0000256" key="6">
    <source>
        <dbReference type="ARBA" id="ARBA00022840"/>
    </source>
</evidence>
<dbReference type="SMART" id="SM00220">
    <property type="entry name" value="S_TKc"/>
    <property type="match status" value="1"/>
</dbReference>
<dbReference type="EC" id="2.7.11.1" evidence="1"/>
<comment type="caution">
    <text evidence="11">The sequence shown here is derived from an EMBL/GenBank/DDBJ whole genome shotgun (WGS) entry which is preliminary data.</text>
</comment>
<evidence type="ECO:0000256" key="2">
    <source>
        <dbReference type="ARBA" id="ARBA00022527"/>
    </source>
</evidence>
<dbReference type="InterPro" id="IPR011989">
    <property type="entry name" value="ARM-like"/>
</dbReference>
<feature type="compositionally biased region" description="Low complexity" evidence="9">
    <location>
        <begin position="266"/>
        <end position="277"/>
    </location>
</feature>
<evidence type="ECO:0000256" key="1">
    <source>
        <dbReference type="ARBA" id="ARBA00012513"/>
    </source>
</evidence>
<dbReference type="Gene3D" id="1.10.510.10">
    <property type="entry name" value="Transferase(Phosphotransferase) domain 1"/>
    <property type="match status" value="1"/>
</dbReference>
<keyword evidence="2" id="KW-0723">Serine/threonine-protein kinase</keyword>
<dbReference type="SUPFAM" id="SSF56112">
    <property type="entry name" value="Protein kinase-like (PK-like)"/>
    <property type="match status" value="1"/>
</dbReference>
<dbReference type="InterPro" id="IPR051131">
    <property type="entry name" value="NEK_Ser/Thr_kinase_NIMA"/>
</dbReference>
<feature type="region of interest" description="Disordered" evidence="9">
    <location>
        <begin position="297"/>
        <end position="337"/>
    </location>
</feature>
<keyword evidence="3" id="KW-0808">Transferase</keyword>
<evidence type="ECO:0000256" key="3">
    <source>
        <dbReference type="ARBA" id="ARBA00022679"/>
    </source>
</evidence>
<dbReference type="InterPro" id="IPR011009">
    <property type="entry name" value="Kinase-like_dom_sf"/>
</dbReference>
<keyword evidence="5" id="KW-0418">Kinase</keyword>
<feature type="compositionally biased region" description="Acidic residues" evidence="9">
    <location>
        <begin position="308"/>
        <end position="320"/>
    </location>
</feature>
<dbReference type="GO" id="GO:0005524">
    <property type="term" value="F:ATP binding"/>
    <property type="evidence" value="ECO:0007669"/>
    <property type="project" value="UniProtKB-KW"/>
</dbReference>
<dbReference type="EMBL" id="CAJNDS010001446">
    <property type="protein sequence ID" value="CAE7260156.1"/>
    <property type="molecule type" value="Genomic_DNA"/>
</dbReference>
<accession>A0A812MAH0</accession>
<feature type="domain" description="Protein kinase" evidence="10">
    <location>
        <begin position="1"/>
        <end position="224"/>
    </location>
</feature>
<feature type="compositionally biased region" description="Polar residues" evidence="9">
    <location>
        <begin position="1079"/>
        <end position="1089"/>
    </location>
</feature>
<dbReference type="Gene3D" id="1.25.10.10">
    <property type="entry name" value="Leucine-rich Repeat Variant"/>
    <property type="match status" value="2"/>
</dbReference>
<dbReference type="PANTHER" id="PTHR44899">
    <property type="entry name" value="CAMK FAMILY PROTEIN KINASE"/>
    <property type="match status" value="1"/>
</dbReference>
<dbReference type="Pfam" id="PF00069">
    <property type="entry name" value="Pkinase"/>
    <property type="match status" value="1"/>
</dbReference>
<dbReference type="Pfam" id="PF13646">
    <property type="entry name" value="HEAT_2"/>
    <property type="match status" value="2"/>
</dbReference>
<evidence type="ECO:0000313" key="12">
    <source>
        <dbReference type="Proteomes" id="UP000604046"/>
    </source>
</evidence>
<feature type="region of interest" description="Disordered" evidence="9">
    <location>
        <begin position="1410"/>
        <end position="1434"/>
    </location>
</feature>
<comment type="catalytic activity">
    <reaction evidence="8">
        <text>L-seryl-[protein] + ATP = O-phospho-L-seryl-[protein] + ADP + H(+)</text>
        <dbReference type="Rhea" id="RHEA:17989"/>
        <dbReference type="Rhea" id="RHEA-COMP:9863"/>
        <dbReference type="Rhea" id="RHEA-COMP:11604"/>
        <dbReference type="ChEBI" id="CHEBI:15378"/>
        <dbReference type="ChEBI" id="CHEBI:29999"/>
        <dbReference type="ChEBI" id="CHEBI:30616"/>
        <dbReference type="ChEBI" id="CHEBI:83421"/>
        <dbReference type="ChEBI" id="CHEBI:456216"/>
        <dbReference type="EC" id="2.7.11.1"/>
    </reaction>
</comment>
<feature type="compositionally biased region" description="Acidic residues" evidence="9">
    <location>
        <begin position="1092"/>
        <end position="1148"/>
    </location>
</feature>
<feature type="region of interest" description="Disordered" evidence="9">
    <location>
        <begin position="241"/>
        <end position="281"/>
    </location>
</feature>
<dbReference type="InterPro" id="IPR016024">
    <property type="entry name" value="ARM-type_fold"/>
</dbReference>
<dbReference type="OrthoDB" id="445786at2759"/>
<dbReference type="PROSITE" id="PS50011">
    <property type="entry name" value="PROTEIN_KINASE_DOM"/>
    <property type="match status" value="1"/>
</dbReference>
<gene>
    <name evidence="11" type="primary">Nek1</name>
    <name evidence="11" type="ORF">SNAT2548_LOCUS13580</name>
</gene>
<feature type="compositionally biased region" description="Polar residues" evidence="9">
    <location>
        <begin position="1348"/>
        <end position="1366"/>
    </location>
</feature>
<evidence type="ECO:0000313" key="11">
    <source>
        <dbReference type="EMBL" id="CAE7260156.1"/>
    </source>
</evidence>
<feature type="compositionally biased region" description="Low complexity" evidence="9">
    <location>
        <begin position="1149"/>
        <end position="1159"/>
    </location>
</feature>
<evidence type="ECO:0000256" key="8">
    <source>
        <dbReference type="ARBA" id="ARBA00048679"/>
    </source>
</evidence>
<evidence type="ECO:0000259" key="10">
    <source>
        <dbReference type="PROSITE" id="PS50011"/>
    </source>
</evidence>
<organism evidence="11 12">
    <name type="scientific">Symbiodinium natans</name>
    <dbReference type="NCBI Taxonomy" id="878477"/>
    <lineage>
        <taxon>Eukaryota</taxon>
        <taxon>Sar</taxon>
        <taxon>Alveolata</taxon>
        <taxon>Dinophyceae</taxon>
        <taxon>Suessiales</taxon>
        <taxon>Symbiodiniaceae</taxon>
        <taxon>Symbiodinium</taxon>
    </lineage>
</organism>
<feature type="compositionally biased region" description="Basic and acidic residues" evidence="9">
    <location>
        <begin position="241"/>
        <end position="257"/>
    </location>
</feature>
<keyword evidence="12" id="KW-1185">Reference proteome</keyword>
<evidence type="ECO:0000256" key="9">
    <source>
        <dbReference type="SAM" id="MobiDB-lite"/>
    </source>
</evidence>
<dbReference type="SUPFAM" id="SSF48371">
    <property type="entry name" value="ARM repeat"/>
    <property type="match status" value="1"/>
</dbReference>
<comment type="catalytic activity">
    <reaction evidence="7">
        <text>L-threonyl-[protein] + ATP = O-phospho-L-threonyl-[protein] + ADP + H(+)</text>
        <dbReference type="Rhea" id="RHEA:46608"/>
        <dbReference type="Rhea" id="RHEA-COMP:11060"/>
        <dbReference type="Rhea" id="RHEA-COMP:11605"/>
        <dbReference type="ChEBI" id="CHEBI:15378"/>
        <dbReference type="ChEBI" id="CHEBI:30013"/>
        <dbReference type="ChEBI" id="CHEBI:30616"/>
        <dbReference type="ChEBI" id="CHEBI:61977"/>
        <dbReference type="ChEBI" id="CHEBI:456216"/>
        <dbReference type="EC" id="2.7.11.1"/>
    </reaction>
</comment>
<feature type="compositionally biased region" description="Polar residues" evidence="9">
    <location>
        <begin position="1242"/>
        <end position="1257"/>
    </location>
</feature>
<dbReference type="Proteomes" id="UP000604046">
    <property type="component" value="Unassembled WGS sequence"/>
</dbReference>
<dbReference type="PROSITE" id="PS00108">
    <property type="entry name" value="PROTEIN_KINASE_ST"/>
    <property type="match status" value="1"/>
</dbReference>
<keyword evidence="6" id="KW-0067">ATP-binding</keyword>
<dbReference type="PANTHER" id="PTHR44899:SF3">
    <property type="entry name" value="SERINE_THREONINE-PROTEIN KINASE NEK1"/>
    <property type="match status" value="1"/>
</dbReference>
<feature type="region of interest" description="Disordered" evidence="9">
    <location>
        <begin position="1343"/>
        <end position="1378"/>
    </location>
</feature>
<name>A0A812MAH0_9DINO</name>
<evidence type="ECO:0000256" key="4">
    <source>
        <dbReference type="ARBA" id="ARBA00022741"/>
    </source>
</evidence>
<evidence type="ECO:0000256" key="5">
    <source>
        <dbReference type="ARBA" id="ARBA00022777"/>
    </source>
</evidence>
<feature type="region of interest" description="Disordered" evidence="9">
    <location>
        <begin position="1231"/>
        <end position="1320"/>
    </location>
</feature>
<feature type="region of interest" description="Disordered" evidence="9">
    <location>
        <begin position="1013"/>
        <end position="1215"/>
    </location>
</feature>
<dbReference type="InterPro" id="IPR008271">
    <property type="entry name" value="Ser/Thr_kinase_AS"/>
</dbReference>
<evidence type="ECO:0000256" key="7">
    <source>
        <dbReference type="ARBA" id="ARBA00047899"/>
    </source>
</evidence>
<proteinExistence type="predicted"/>